<accession>A0ABQ6GXJ5</accession>
<gene>
    <name evidence="1" type="ORF">theurythT_01200</name>
</gene>
<protein>
    <recommendedName>
        <fullName evidence="3">Solute-binding protein family 3/N-terminal domain-containing protein</fullName>
    </recommendedName>
</protein>
<name>A0ABQ6GXJ5_9GAMM</name>
<dbReference type="PANTHER" id="PTHR38834">
    <property type="entry name" value="PERIPLASMIC SUBSTRATE BINDING PROTEIN FAMILY 3"/>
    <property type="match status" value="1"/>
</dbReference>
<comment type="caution">
    <text evidence="1">The sequence shown here is derived from an EMBL/GenBank/DDBJ whole genome shotgun (WGS) entry which is preliminary data.</text>
</comment>
<evidence type="ECO:0000313" key="2">
    <source>
        <dbReference type="Proteomes" id="UP001157133"/>
    </source>
</evidence>
<evidence type="ECO:0008006" key="3">
    <source>
        <dbReference type="Google" id="ProtNLM"/>
    </source>
</evidence>
<proteinExistence type="predicted"/>
<dbReference type="Proteomes" id="UP001157133">
    <property type="component" value="Unassembled WGS sequence"/>
</dbReference>
<dbReference type="Gene3D" id="3.40.190.10">
    <property type="entry name" value="Periplasmic binding protein-like II"/>
    <property type="match status" value="2"/>
</dbReference>
<evidence type="ECO:0000313" key="1">
    <source>
        <dbReference type="EMBL" id="GLX80668.1"/>
    </source>
</evidence>
<keyword evidence="2" id="KW-1185">Reference proteome</keyword>
<dbReference type="PANTHER" id="PTHR38834:SF3">
    <property type="entry name" value="SOLUTE-BINDING PROTEIN FAMILY 3_N-TERMINAL DOMAIN-CONTAINING PROTEIN"/>
    <property type="match status" value="1"/>
</dbReference>
<dbReference type="SUPFAM" id="SSF53850">
    <property type="entry name" value="Periplasmic binding protein-like II"/>
    <property type="match status" value="1"/>
</dbReference>
<dbReference type="EMBL" id="BSSU01000001">
    <property type="protein sequence ID" value="GLX80668.1"/>
    <property type="molecule type" value="Genomic_DNA"/>
</dbReference>
<organism evidence="1 2">
    <name type="scientific">Thalassotalea eurytherma</name>
    <dbReference type="NCBI Taxonomy" id="1144278"/>
    <lineage>
        <taxon>Bacteria</taxon>
        <taxon>Pseudomonadati</taxon>
        <taxon>Pseudomonadota</taxon>
        <taxon>Gammaproteobacteria</taxon>
        <taxon>Alteromonadales</taxon>
        <taxon>Colwelliaceae</taxon>
        <taxon>Thalassotalea</taxon>
    </lineage>
</organism>
<reference evidence="1 2" key="1">
    <citation type="submission" date="2023-03" db="EMBL/GenBank/DDBJ databases">
        <title>Draft genome sequence of Thalassotalea eurytherma JCM 18482T.</title>
        <authorList>
            <person name="Sawabe T."/>
        </authorList>
    </citation>
    <scope>NUCLEOTIDE SEQUENCE [LARGE SCALE GENOMIC DNA]</scope>
    <source>
        <strain evidence="1 2">JCM 18482</strain>
    </source>
</reference>
<sequence length="267" mass="30123">MIAGFFVSGNREMLVPRFFKKLSKLVSYKSSSLFLAILTFALFGQLNIAKAVELRIVTENSYPIQYLENNTVKGKNANTVNIMLKQAHVESKIEFMPWAQASNIAQSFPNVMIFSIARTPAREHEFIWGRPITDLSYSLYTLKENVEAFQKLSVDQLKQLSIGAIRNSATEQYLAESQFSNIQAVNNPVQMISMLNKGRIDAIPANNTSIAAFCQKMSLQCDLLMPFYPLPVPSTQLYFAFSKGTDPKLINRLLQAYDNSPDIEKLN</sequence>